<dbReference type="InterPro" id="IPR009057">
    <property type="entry name" value="Homeodomain-like_sf"/>
</dbReference>
<feature type="domain" description="Myb-like" evidence="8">
    <location>
        <begin position="295"/>
        <end position="346"/>
    </location>
</feature>
<dbReference type="WBParaSite" id="Pan_g10370.t1">
    <property type="protein sequence ID" value="Pan_g10370.t1"/>
    <property type="gene ID" value="Pan_g10370"/>
</dbReference>
<evidence type="ECO:0000313" key="12">
    <source>
        <dbReference type="WBParaSite" id="Pan_g10370.t1"/>
    </source>
</evidence>
<evidence type="ECO:0000259" key="10">
    <source>
        <dbReference type="PROSITE" id="PS51294"/>
    </source>
</evidence>
<evidence type="ECO:0000256" key="7">
    <source>
        <dbReference type="SAM" id="MobiDB-lite"/>
    </source>
</evidence>
<evidence type="ECO:0000256" key="6">
    <source>
        <dbReference type="SAM" id="Coils"/>
    </source>
</evidence>
<feature type="region of interest" description="Disordered" evidence="7">
    <location>
        <begin position="1021"/>
        <end position="1112"/>
    </location>
</feature>
<feature type="compositionally biased region" description="Basic residues" evidence="7">
    <location>
        <begin position="1063"/>
        <end position="1073"/>
    </location>
</feature>
<reference evidence="12" key="2">
    <citation type="submission" date="2020-10" db="UniProtKB">
        <authorList>
            <consortium name="WormBaseParasite"/>
        </authorList>
    </citation>
    <scope>IDENTIFICATION</scope>
</reference>
<dbReference type="SMART" id="SM00717">
    <property type="entry name" value="SANT"/>
    <property type="match status" value="5"/>
</dbReference>
<dbReference type="Proteomes" id="UP000492821">
    <property type="component" value="Unassembled WGS sequence"/>
</dbReference>
<evidence type="ECO:0000256" key="1">
    <source>
        <dbReference type="ARBA" id="ARBA00004123"/>
    </source>
</evidence>
<dbReference type="GO" id="GO:0001006">
    <property type="term" value="F:RNA polymerase III type 3 promoter sequence-specific DNA binding"/>
    <property type="evidence" value="ECO:0007669"/>
    <property type="project" value="TreeGrafter"/>
</dbReference>
<dbReference type="GO" id="GO:0042796">
    <property type="term" value="P:snRNA transcription by RNA polymerase III"/>
    <property type="evidence" value="ECO:0007669"/>
    <property type="project" value="TreeGrafter"/>
</dbReference>
<feature type="domain" description="HTH myb-type" evidence="10">
    <location>
        <begin position="353"/>
        <end position="397"/>
    </location>
</feature>
<organism evidence="11 12">
    <name type="scientific">Panagrellus redivivus</name>
    <name type="common">Microworm</name>
    <dbReference type="NCBI Taxonomy" id="6233"/>
    <lineage>
        <taxon>Eukaryota</taxon>
        <taxon>Metazoa</taxon>
        <taxon>Ecdysozoa</taxon>
        <taxon>Nematoda</taxon>
        <taxon>Chromadorea</taxon>
        <taxon>Rhabditida</taxon>
        <taxon>Tylenchina</taxon>
        <taxon>Panagrolaimomorpha</taxon>
        <taxon>Panagrolaimoidea</taxon>
        <taxon>Panagrolaimidae</taxon>
        <taxon>Panagrellus</taxon>
    </lineage>
</organism>
<proteinExistence type="predicted"/>
<evidence type="ECO:0000256" key="2">
    <source>
        <dbReference type="ARBA" id="ARBA00023015"/>
    </source>
</evidence>
<evidence type="ECO:0000313" key="11">
    <source>
        <dbReference type="Proteomes" id="UP000492821"/>
    </source>
</evidence>
<dbReference type="Gene3D" id="1.10.10.60">
    <property type="entry name" value="Homeodomain-like"/>
    <property type="match status" value="4"/>
</dbReference>
<feature type="domain" description="HTH myb-type" evidence="10">
    <location>
        <begin position="403"/>
        <end position="458"/>
    </location>
</feature>
<dbReference type="AlphaFoldDB" id="A0A7E4ULY6"/>
<evidence type="ECO:0000256" key="3">
    <source>
        <dbReference type="ARBA" id="ARBA00023125"/>
    </source>
</evidence>
<protein>
    <submittedName>
        <fullName evidence="12">snRNA-activating protein complex subunit 4</fullName>
    </submittedName>
</protein>
<comment type="subcellular location">
    <subcellularLocation>
        <location evidence="1">Nucleus</location>
    </subcellularLocation>
</comment>
<reference evidence="11" key="1">
    <citation type="journal article" date="2013" name="Genetics">
        <title>The draft genome and transcriptome of Panagrellus redivivus are shaped by the harsh demands of a free-living lifestyle.</title>
        <authorList>
            <person name="Srinivasan J."/>
            <person name="Dillman A.R."/>
            <person name="Macchietto M.G."/>
            <person name="Heikkinen L."/>
            <person name="Lakso M."/>
            <person name="Fracchia K.M."/>
            <person name="Antoshechkin I."/>
            <person name="Mortazavi A."/>
            <person name="Wong G."/>
            <person name="Sternberg P.W."/>
        </authorList>
    </citation>
    <scope>NUCLEOTIDE SEQUENCE [LARGE SCALE GENOMIC DNA]</scope>
    <source>
        <strain evidence="11">MT8872</strain>
    </source>
</reference>
<feature type="domain" description="Myb-like" evidence="8">
    <location>
        <begin position="353"/>
        <end position="402"/>
    </location>
</feature>
<keyword evidence="4" id="KW-0804">Transcription</keyword>
<dbReference type="InterPro" id="IPR017884">
    <property type="entry name" value="SANT_dom"/>
</dbReference>
<dbReference type="GO" id="GO:0019185">
    <property type="term" value="C:snRNA-activating protein complex"/>
    <property type="evidence" value="ECO:0007669"/>
    <property type="project" value="TreeGrafter"/>
</dbReference>
<dbReference type="PANTHER" id="PTHR46621">
    <property type="entry name" value="SNRNA-ACTIVATING PROTEIN COMPLEX SUBUNIT 4"/>
    <property type="match status" value="1"/>
</dbReference>
<dbReference type="InterPro" id="IPR001005">
    <property type="entry name" value="SANT/Myb"/>
</dbReference>
<evidence type="ECO:0000259" key="9">
    <source>
        <dbReference type="PROSITE" id="PS51293"/>
    </source>
</evidence>
<keyword evidence="2" id="KW-0805">Transcription regulation</keyword>
<evidence type="ECO:0000259" key="8">
    <source>
        <dbReference type="PROSITE" id="PS50090"/>
    </source>
</evidence>
<feature type="domain" description="Myb-like" evidence="8">
    <location>
        <begin position="455"/>
        <end position="506"/>
    </location>
</feature>
<feature type="compositionally biased region" description="Low complexity" evidence="7">
    <location>
        <begin position="1040"/>
        <end position="1052"/>
    </location>
</feature>
<sequence length="1199" mass="138408">MADSDEDFFDFDHDYSLHSQVIQSVDVAGGSTGQNSNNAGEPEVINLDEVQSDFEDPADDDGEEDLEELSPEAQAEVEKLAAEMEHISDDDLLQLIAFNESYLEIIEGLISKTDRALNENREAQEALHERMSSSKRSDKFERGVTWSLYVKPYFKDEIGMTPRANSEAERLIQTHQLPTLLREERPWSEQDLQKLRNGVRRNLLKLLNQGLLSRIELLQGKIKNFGALNTEQELDDWKREIRRLDYQVKENLALPDEEIFKMDYRNVSFHEISVVDFDLQRSAIACRMRWCNEQCPQINKTPWTAEEDEKILEAAKERWTNWGFLADELGTGRSEYQIAVRAKELEVSYGNDRSPWTAPEDEKLLSIVYSMHNIAAIPWTKVAKLLGNRSPLQCRARYEYSLSSNVQHGRWTEAEDMFLLDAVNRYGPFDWFRIAENVPGRNAQQCRARWACCLSIDRSTDPWNIEEDEILLMGVKIFGRGNWSAISTLLPRRLPSDIVNRYRSFINSKIQGYIYCNRNVPFPRLPRNNLTLSRFQAMEEMADPREQQLNALSNRFGMGNFVLGQDKEIRNMKSYLEEKKKHSRIYHLGSGRWRKLMTPDECRNAKYERRYRELTDEGREELENFIAELRERREVRDARMRELDEEIEEGDPMRCVMTPEEIDAAIAKNNRLASEVVVVNETDVELYMRKKLPRVRIRKRKTKRRGRKPSDLVKVPKAKTEDQLREQCAIIRDMKLTPEIAQLFKMPEDMTIRADGTIRRIDEIVLNEDHDGNLHWVTQREDFVLGVLLSLNTFMFRTSMHNYDSKWRVNNVKRSEEYYLRQLTLPAVPAVFPREPNDQPPPLENFEYLLNNLMLPCRGTLIAAHEWRKRGKSVASGLAHYFYDPVNDEGTHEVLTGATYNQIAEKRLDISLPKRITESIDYLVLRARMFKMFFLPMMMDYGQRSAASRENQHADLERHRNRRRKEVIFDETGEIDEGELTVFGDDNTRLVREGVLSDVVRQIHSQNKNISEVIETVAQSSPIKREPTITELDSPASPLPTASETAPGSSTAPPAPVEPQKAPPKRRSRRRKAPAPAPPPRESSPEDADEPGPSSSKRPRLNEESNEVIVDLDGYGSRLGTYKPRWVQRSLKKRQATAENPGELTLADLLFVRGKNRRVPTGTYDNAHKEGIIEKVRPVVEQELSAPTSSAGPSTSAQR</sequence>
<evidence type="ECO:0000256" key="5">
    <source>
        <dbReference type="ARBA" id="ARBA00023242"/>
    </source>
</evidence>
<name>A0A7E4ULY6_PANRE</name>
<dbReference type="InterPro" id="IPR051575">
    <property type="entry name" value="Myb-like_DNA-bd"/>
</dbReference>
<feature type="domain" description="SANT" evidence="9">
    <location>
        <begin position="458"/>
        <end position="509"/>
    </location>
</feature>
<dbReference type="PROSITE" id="PS51293">
    <property type="entry name" value="SANT"/>
    <property type="match status" value="1"/>
</dbReference>
<feature type="domain" description="Myb-like" evidence="8">
    <location>
        <begin position="403"/>
        <end position="454"/>
    </location>
</feature>
<dbReference type="SUPFAM" id="SSF46689">
    <property type="entry name" value="Homeodomain-like"/>
    <property type="match status" value="3"/>
</dbReference>
<keyword evidence="6" id="KW-0175">Coiled coil</keyword>
<dbReference type="GO" id="GO:0042795">
    <property type="term" value="P:snRNA transcription by RNA polymerase II"/>
    <property type="evidence" value="ECO:0007669"/>
    <property type="project" value="TreeGrafter"/>
</dbReference>
<dbReference type="Pfam" id="PF00249">
    <property type="entry name" value="Myb_DNA-binding"/>
    <property type="match status" value="1"/>
</dbReference>
<feature type="coiled-coil region" evidence="6">
    <location>
        <begin position="604"/>
        <end position="646"/>
    </location>
</feature>
<dbReference type="PROSITE" id="PS51294">
    <property type="entry name" value="HTH_MYB"/>
    <property type="match status" value="4"/>
</dbReference>
<feature type="coiled-coil region" evidence="6">
    <location>
        <begin position="63"/>
        <end position="126"/>
    </location>
</feature>
<dbReference type="Pfam" id="PF13921">
    <property type="entry name" value="Myb_DNA-bind_6"/>
    <property type="match status" value="2"/>
</dbReference>
<dbReference type="InterPro" id="IPR017930">
    <property type="entry name" value="Myb_dom"/>
</dbReference>
<keyword evidence="11" id="KW-1185">Reference proteome</keyword>
<keyword evidence="5" id="KW-0539">Nucleus</keyword>
<feature type="domain" description="HTH myb-type" evidence="10">
    <location>
        <begin position="296"/>
        <end position="345"/>
    </location>
</feature>
<dbReference type="PROSITE" id="PS50090">
    <property type="entry name" value="MYB_LIKE"/>
    <property type="match status" value="4"/>
</dbReference>
<evidence type="ECO:0000256" key="4">
    <source>
        <dbReference type="ARBA" id="ARBA00023163"/>
    </source>
</evidence>
<dbReference type="GO" id="GO:0000978">
    <property type="term" value="F:RNA polymerase II cis-regulatory region sequence-specific DNA binding"/>
    <property type="evidence" value="ECO:0007669"/>
    <property type="project" value="TreeGrafter"/>
</dbReference>
<dbReference type="CDD" id="cd00167">
    <property type="entry name" value="SANT"/>
    <property type="match status" value="3"/>
</dbReference>
<feature type="domain" description="HTH myb-type" evidence="10">
    <location>
        <begin position="462"/>
        <end position="510"/>
    </location>
</feature>
<accession>A0A7E4ULY6</accession>
<dbReference type="PANTHER" id="PTHR46621:SF1">
    <property type="entry name" value="SNRNA-ACTIVATING PROTEIN COMPLEX SUBUNIT 4"/>
    <property type="match status" value="1"/>
</dbReference>
<keyword evidence="3" id="KW-0238">DNA-binding</keyword>
<dbReference type="GO" id="GO:0005634">
    <property type="term" value="C:nucleus"/>
    <property type="evidence" value="ECO:0007669"/>
    <property type="project" value="UniProtKB-SubCell"/>
</dbReference>